<name>A0A6U6HMQ2_9DINO</name>
<keyword evidence="1" id="KW-1133">Transmembrane helix</keyword>
<evidence type="ECO:0000313" key="2">
    <source>
        <dbReference type="EMBL" id="CAD9511546.1"/>
    </source>
</evidence>
<dbReference type="AlphaFoldDB" id="A0A6U6HMQ2"/>
<dbReference type="EMBL" id="HBGW01011089">
    <property type="protein sequence ID" value="CAD9511546.1"/>
    <property type="molecule type" value="Transcribed_RNA"/>
</dbReference>
<accession>A0A6U6HMQ2</accession>
<keyword evidence="1" id="KW-0812">Transmembrane</keyword>
<proteinExistence type="predicted"/>
<organism evidence="2">
    <name type="scientific">Zooxanthella nutricula</name>
    <dbReference type="NCBI Taxonomy" id="1333877"/>
    <lineage>
        <taxon>Eukaryota</taxon>
        <taxon>Sar</taxon>
        <taxon>Alveolata</taxon>
        <taxon>Dinophyceae</taxon>
        <taxon>Peridiniales</taxon>
        <taxon>Peridiniales incertae sedis</taxon>
        <taxon>Zooxanthella</taxon>
    </lineage>
</organism>
<protein>
    <recommendedName>
        <fullName evidence="3">Asl1-like glycosyl hydrolase catalytic domain-containing protein</fullName>
    </recommendedName>
</protein>
<evidence type="ECO:0008006" key="3">
    <source>
        <dbReference type="Google" id="ProtNLM"/>
    </source>
</evidence>
<feature type="transmembrane region" description="Helical" evidence="1">
    <location>
        <begin position="33"/>
        <end position="57"/>
    </location>
</feature>
<gene>
    <name evidence="2" type="ORF">BRAN1462_LOCUS7001</name>
</gene>
<evidence type="ECO:0000256" key="1">
    <source>
        <dbReference type="SAM" id="Phobius"/>
    </source>
</evidence>
<sequence>MPAIPSSDLEDADFWEYTQEAAADRRARRLRGAAGAAATVAAAISTGIGLVIAVGLARHVSSGSNAPTAAQLARIEPQALLEEFAAQDDPHWGCGLLGWLPGITQDGVASDETQALISALKAGSTLGKVSYWNWNLAPESDEGKEQHLTADFVFMPEQWGAGVVEAKYVRQAGVANFSDSNGKTCPATMGDIFLGMNEPDIYGSCMGNMFGECKAPCDKAALAAGDCPEAHLHGAPGHANVRGQCNCWQDSHATGVGFWPLEGCASDQPLPQMWKDDACVASVMAKWRETAKIAVSKGYRYLSTPLVAENMDFARSFIESACATCHDASCGCPVYVGFHFYAYDCQPESTGGYATFQKRLDAVKAIMEKHPFVKGAIINEVGMLNCRGQASNPICIPDSGDYPATSQPDHSCPANAELPDGMASFMAKLFDMIIAAKTSDGRPVVKGFSWFNLDQAGGTYNLQLFDEQGKLNKAGHAYMEGCSRWAQSTRASFMKKQQ</sequence>
<reference evidence="2" key="1">
    <citation type="submission" date="2021-01" db="EMBL/GenBank/DDBJ databases">
        <authorList>
            <person name="Corre E."/>
            <person name="Pelletier E."/>
            <person name="Niang G."/>
            <person name="Scheremetjew M."/>
            <person name="Finn R."/>
            <person name="Kale V."/>
            <person name="Holt S."/>
            <person name="Cochrane G."/>
            <person name="Meng A."/>
            <person name="Brown T."/>
            <person name="Cohen L."/>
        </authorList>
    </citation>
    <scope>NUCLEOTIDE SEQUENCE</scope>
    <source>
        <strain evidence="2">RCC3387</strain>
    </source>
</reference>
<keyword evidence="1" id="KW-0472">Membrane</keyword>